<proteinExistence type="predicted"/>
<sequence>MHVSARVHLARMENVTQAWRACGVEHHLPPHFSCSSPVGLAGSETRSSLKLIAKSQCAKAPDIASSIVACIASQRSSSRTALTSVQARGAVSQSESLSRTAPLVSLKMLSLTSGTRAGACGDDRLFAVRGA</sequence>
<gene>
    <name evidence="1" type="ORF">CAK95_12920</name>
</gene>
<dbReference type="Proteomes" id="UP000194137">
    <property type="component" value="Chromosome"/>
</dbReference>
<evidence type="ECO:0000313" key="1">
    <source>
        <dbReference type="EMBL" id="ARP99882.1"/>
    </source>
</evidence>
<name>A0A1W6ZRD6_9HYPH</name>
<organism evidence="1 2">
    <name type="scientific">Pseudorhodoplanes sinuspersici</name>
    <dbReference type="NCBI Taxonomy" id="1235591"/>
    <lineage>
        <taxon>Bacteria</taxon>
        <taxon>Pseudomonadati</taxon>
        <taxon>Pseudomonadota</taxon>
        <taxon>Alphaproteobacteria</taxon>
        <taxon>Hyphomicrobiales</taxon>
        <taxon>Pseudorhodoplanes</taxon>
    </lineage>
</organism>
<dbReference type="KEGG" id="psin:CAK95_12920"/>
<protein>
    <submittedName>
        <fullName evidence="1">Uncharacterized protein</fullName>
    </submittedName>
</protein>
<dbReference type="AlphaFoldDB" id="A0A1W6ZRD6"/>
<accession>A0A1W6ZRD6</accession>
<dbReference type="EMBL" id="CP021112">
    <property type="protein sequence ID" value="ARP99882.1"/>
    <property type="molecule type" value="Genomic_DNA"/>
</dbReference>
<keyword evidence="2" id="KW-1185">Reference proteome</keyword>
<reference evidence="1 2" key="1">
    <citation type="submission" date="2017-05" db="EMBL/GenBank/DDBJ databases">
        <title>Full genome sequence of Pseudorhodoplanes sinuspersici.</title>
        <authorList>
            <person name="Dastgheib S.M.M."/>
            <person name="Shavandi M."/>
            <person name="Tirandaz H."/>
        </authorList>
    </citation>
    <scope>NUCLEOTIDE SEQUENCE [LARGE SCALE GENOMIC DNA]</scope>
    <source>
        <strain evidence="1 2">RIPI110</strain>
    </source>
</reference>
<evidence type="ECO:0000313" key="2">
    <source>
        <dbReference type="Proteomes" id="UP000194137"/>
    </source>
</evidence>